<protein>
    <submittedName>
        <fullName evidence="19">TonB-dependent siderophore receptor</fullName>
    </submittedName>
</protein>
<keyword evidence="12 19" id="KW-0675">Receptor</keyword>
<dbReference type="PANTHER" id="PTHR32552">
    <property type="entry name" value="FERRICHROME IRON RECEPTOR-RELATED"/>
    <property type="match status" value="1"/>
</dbReference>
<keyword evidence="3 14" id="KW-0813">Transport</keyword>
<dbReference type="RefSeq" id="WP_136346468.1">
    <property type="nucleotide sequence ID" value="NZ_SSOC01000001.1"/>
</dbReference>
<sequence>MNPAKPRSARATRVPPQKRPLQRAVCVALLALGGLDGFDVPAAHAQEVQAIRQQFAIPAGPLDDALGAFGAAAGIMVAADPGLTAGIRSSGLSGEYGIEDGLGRLLAGSGLEAVRGQNGGYRLRRLPAASRGEARLAPVTVTAAAERSGTTEGTGSYAQSGPSSTATGLNLTLRETPQTVSVMTRQRIEDEALLGVKDVLNKTPGIKVVEMGPERYTVGSRGYSITNYQLDGVGTHTDVTTQNVFQANTDLVIYDRVEVLRGASGLLTGAGDPSGAINLVRKKPTSEFQAHVAGGIGSWNQRRAEADVSGPLNEAGSLRGRLVAAWQKKDSFVDYHENEKKVLYGVIEADLSDRTRLTVSIDHQISDTVGSWYGIGQPMFFSNGEQTKFSRSKSFSSRDNFSDLKTTNAFLTLEQGLAADWKLKLSANYLHGERDYRTTFLNSMYPFPDKLTGNGLRLDATQGKNKQAQKNLDINLQGSFELFGRQHEAVLGFNYLDYEDLADIEVDTGGVHGTPANIYTWNNRGHGTHYVGSSDSDTFVRQTGFYAAGRFSLSDRLKTIVGVNVYNHRNQYILDNYLYSYYNTTKAKEHGVVTPYAGITYDLTPAHTLYASYTTIYKPQTVQDRTGAMLDPREGANYELGVKSEFLGGRIVGSASVYQIRQDNLAVVDPGHTVPGTTSSAYRAVNGAKTTGVDLEINGEVLRGWNVAASWTYGRTEDDAGKRINTVYPEHLVKLWTTYRLPGALHKLTVGGGVDWQSKTYYTVRPWWVGRNITARQSAYAVANLMARYEISKDLSLTLNVNNLFDKTYLGSLESTFYSGMYGAPRNAQLNVKYSF</sequence>
<evidence type="ECO:0000313" key="20">
    <source>
        <dbReference type="Proteomes" id="UP000308430"/>
    </source>
</evidence>
<keyword evidence="4 14" id="KW-1134">Transmembrane beta strand</keyword>
<feature type="region of interest" description="Disordered" evidence="17">
    <location>
        <begin position="143"/>
        <end position="169"/>
    </location>
</feature>
<dbReference type="InterPro" id="IPR012910">
    <property type="entry name" value="Plug_dom"/>
</dbReference>
<keyword evidence="9" id="KW-0406">Ion transport</keyword>
<comment type="similarity">
    <text evidence="2 14 16">Belongs to the TonB-dependent receptor family.</text>
</comment>
<dbReference type="Pfam" id="PF07715">
    <property type="entry name" value="Plug"/>
    <property type="match status" value="1"/>
</dbReference>
<dbReference type="InterPro" id="IPR039426">
    <property type="entry name" value="TonB-dep_rcpt-like"/>
</dbReference>
<reference evidence="19 20" key="1">
    <citation type="submission" date="2019-04" db="EMBL/GenBank/DDBJ databases">
        <title>Azoarcus nasutitermitis sp. nov. isolated from termite nest.</title>
        <authorList>
            <person name="Lin S.-Y."/>
            <person name="Hameed A."/>
            <person name="Hsu Y.-H."/>
            <person name="Young C.-C."/>
        </authorList>
    </citation>
    <scope>NUCLEOTIDE SEQUENCE [LARGE SCALE GENOMIC DNA]</scope>
    <source>
        <strain evidence="19 20">CC-YHH838</strain>
    </source>
</reference>
<keyword evidence="7" id="KW-0732">Signal</keyword>
<dbReference type="Pfam" id="PF07660">
    <property type="entry name" value="STN"/>
    <property type="match status" value="1"/>
</dbReference>
<comment type="caution">
    <text evidence="19">The sequence shown here is derived from an EMBL/GenBank/DDBJ whole genome shotgun (WGS) entry which is preliminary data.</text>
</comment>
<evidence type="ECO:0000256" key="10">
    <source>
        <dbReference type="ARBA" id="ARBA00023077"/>
    </source>
</evidence>
<dbReference type="GO" id="GO:0015344">
    <property type="term" value="F:siderophore uptake transmembrane transporter activity"/>
    <property type="evidence" value="ECO:0007669"/>
    <property type="project" value="TreeGrafter"/>
</dbReference>
<dbReference type="EMBL" id="SSOC01000001">
    <property type="protein sequence ID" value="THF67059.1"/>
    <property type="molecule type" value="Genomic_DNA"/>
</dbReference>
<organism evidence="19 20">
    <name type="scientific">Pseudothauera nasutitermitis</name>
    <dbReference type="NCBI Taxonomy" id="2565930"/>
    <lineage>
        <taxon>Bacteria</taxon>
        <taxon>Pseudomonadati</taxon>
        <taxon>Pseudomonadota</taxon>
        <taxon>Betaproteobacteria</taxon>
        <taxon>Rhodocyclales</taxon>
        <taxon>Zoogloeaceae</taxon>
        <taxon>Pseudothauera</taxon>
    </lineage>
</organism>
<keyword evidence="20" id="KW-1185">Reference proteome</keyword>
<evidence type="ECO:0000256" key="16">
    <source>
        <dbReference type="RuleBase" id="RU003357"/>
    </source>
</evidence>
<evidence type="ECO:0000256" key="13">
    <source>
        <dbReference type="ARBA" id="ARBA00023237"/>
    </source>
</evidence>
<evidence type="ECO:0000256" key="15">
    <source>
        <dbReference type="PROSITE-ProRule" id="PRU10144"/>
    </source>
</evidence>
<name>A0A4S4B387_9RHOO</name>
<evidence type="ECO:0000256" key="17">
    <source>
        <dbReference type="SAM" id="MobiDB-lite"/>
    </source>
</evidence>
<gene>
    <name evidence="19" type="ORF">E6C76_01330</name>
</gene>
<dbReference type="AlphaFoldDB" id="A0A4S4B387"/>
<feature type="compositionally biased region" description="Polar residues" evidence="17">
    <location>
        <begin position="148"/>
        <end position="169"/>
    </location>
</feature>
<dbReference type="PROSITE" id="PS52016">
    <property type="entry name" value="TONB_DEPENDENT_REC_3"/>
    <property type="match status" value="1"/>
</dbReference>
<dbReference type="PROSITE" id="PS01156">
    <property type="entry name" value="TONB_DEPENDENT_REC_2"/>
    <property type="match status" value="1"/>
</dbReference>
<keyword evidence="11 14" id="KW-0472">Membrane</keyword>
<evidence type="ECO:0000256" key="2">
    <source>
        <dbReference type="ARBA" id="ARBA00009810"/>
    </source>
</evidence>
<evidence type="ECO:0000256" key="11">
    <source>
        <dbReference type="ARBA" id="ARBA00023136"/>
    </source>
</evidence>
<dbReference type="FunFam" id="2.170.130.10:FF:000010">
    <property type="entry name" value="Ferripyoverdine receptor"/>
    <property type="match status" value="1"/>
</dbReference>
<evidence type="ECO:0000256" key="7">
    <source>
        <dbReference type="ARBA" id="ARBA00022729"/>
    </source>
</evidence>
<feature type="domain" description="Secretin/TonB short N-terminal" evidence="18">
    <location>
        <begin position="75"/>
        <end position="126"/>
    </location>
</feature>
<dbReference type="Gene3D" id="2.40.170.20">
    <property type="entry name" value="TonB-dependent receptor, beta-barrel domain"/>
    <property type="match status" value="1"/>
</dbReference>
<dbReference type="InterPro" id="IPR037066">
    <property type="entry name" value="Plug_dom_sf"/>
</dbReference>
<dbReference type="CDD" id="cd01347">
    <property type="entry name" value="ligand_gated_channel"/>
    <property type="match status" value="1"/>
</dbReference>
<keyword evidence="8" id="KW-0408">Iron</keyword>
<dbReference type="InterPro" id="IPR010917">
    <property type="entry name" value="TonB_rcpt_CS"/>
</dbReference>
<evidence type="ECO:0000256" key="5">
    <source>
        <dbReference type="ARBA" id="ARBA00022496"/>
    </source>
</evidence>
<accession>A0A4S4B387</accession>
<dbReference type="InterPro" id="IPR000531">
    <property type="entry name" value="Beta-barrel_TonB"/>
</dbReference>
<dbReference type="InterPro" id="IPR036942">
    <property type="entry name" value="Beta-barrel_TonB_sf"/>
</dbReference>
<dbReference type="Gene3D" id="2.170.130.10">
    <property type="entry name" value="TonB-dependent receptor, plug domain"/>
    <property type="match status" value="1"/>
</dbReference>
<dbReference type="GO" id="GO:0009279">
    <property type="term" value="C:cell outer membrane"/>
    <property type="evidence" value="ECO:0007669"/>
    <property type="project" value="UniProtKB-SubCell"/>
</dbReference>
<feature type="short sequence motif" description="TonB C-terminal box" evidence="15">
    <location>
        <begin position="819"/>
        <end position="836"/>
    </location>
</feature>
<dbReference type="InterPro" id="IPR011662">
    <property type="entry name" value="Secretin/TonB_short_N"/>
</dbReference>
<keyword evidence="6 14" id="KW-0812">Transmembrane</keyword>
<evidence type="ECO:0000256" key="8">
    <source>
        <dbReference type="ARBA" id="ARBA00023004"/>
    </source>
</evidence>
<dbReference type="Proteomes" id="UP000308430">
    <property type="component" value="Unassembled WGS sequence"/>
</dbReference>
<dbReference type="PANTHER" id="PTHR32552:SF74">
    <property type="entry name" value="HYDROXAMATE SIDEROPHORE RECEPTOR FHUE"/>
    <property type="match status" value="1"/>
</dbReference>
<keyword evidence="13 14" id="KW-0998">Cell outer membrane</keyword>
<evidence type="ECO:0000256" key="6">
    <source>
        <dbReference type="ARBA" id="ARBA00022692"/>
    </source>
</evidence>
<evidence type="ECO:0000256" key="14">
    <source>
        <dbReference type="PROSITE-ProRule" id="PRU01360"/>
    </source>
</evidence>
<keyword evidence="5" id="KW-0410">Iron transport</keyword>
<dbReference type="Gene3D" id="3.55.50.30">
    <property type="match status" value="1"/>
</dbReference>
<dbReference type="GO" id="GO:0015891">
    <property type="term" value="P:siderophore transport"/>
    <property type="evidence" value="ECO:0007669"/>
    <property type="project" value="InterPro"/>
</dbReference>
<proteinExistence type="inferred from homology"/>
<dbReference type="GO" id="GO:0038023">
    <property type="term" value="F:signaling receptor activity"/>
    <property type="evidence" value="ECO:0007669"/>
    <property type="project" value="InterPro"/>
</dbReference>
<dbReference type="Pfam" id="PF00593">
    <property type="entry name" value="TonB_dep_Rec_b-barrel"/>
    <property type="match status" value="1"/>
</dbReference>
<evidence type="ECO:0000256" key="12">
    <source>
        <dbReference type="ARBA" id="ARBA00023170"/>
    </source>
</evidence>
<evidence type="ECO:0000256" key="1">
    <source>
        <dbReference type="ARBA" id="ARBA00004571"/>
    </source>
</evidence>
<dbReference type="SMART" id="SM00965">
    <property type="entry name" value="STN"/>
    <property type="match status" value="1"/>
</dbReference>
<dbReference type="InterPro" id="IPR010105">
    <property type="entry name" value="TonB_sidphr_rcpt"/>
</dbReference>
<evidence type="ECO:0000259" key="18">
    <source>
        <dbReference type="SMART" id="SM00965"/>
    </source>
</evidence>
<dbReference type="NCBIfam" id="TIGR01783">
    <property type="entry name" value="TonB-siderophor"/>
    <property type="match status" value="1"/>
</dbReference>
<keyword evidence="10 16" id="KW-0798">TonB box</keyword>
<dbReference type="SUPFAM" id="SSF56935">
    <property type="entry name" value="Porins"/>
    <property type="match status" value="1"/>
</dbReference>
<comment type="subcellular location">
    <subcellularLocation>
        <location evidence="1 14">Cell outer membrane</location>
        <topology evidence="1 14">Multi-pass membrane protein</topology>
    </subcellularLocation>
</comment>
<evidence type="ECO:0000256" key="4">
    <source>
        <dbReference type="ARBA" id="ARBA00022452"/>
    </source>
</evidence>
<evidence type="ECO:0000256" key="3">
    <source>
        <dbReference type="ARBA" id="ARBA00022448"/>
    </source>
</evidence>
<evidence type="ECO:0000256" key="9">
    <source>
        <dbReference type="ARBA" id="ARBA00023065"/>
    </source>
</evidence>
<evidence type="ECO:0000313" key="19">
    <source>
        <dbReference type="EMBL" id="THF67059.1"/>
    </source>
</evidence>
<dbReference type="OrthoDB" id="174652at2"/>